<dbReference type="GO" id="GO:0051382">
    <property type="term" value="P:kinetochore assembly"/>
    <property type="evidence" value="ECO:0007669"/>
    <property type="project" value="TreeGrafter"/>
</dbReference>
<evidence type="ECO:0000256" key="2">
    <source>
        <dbReference type="ARBA" id="ARBA00008643"/>
    </source>
</evidence>
<accession>A0A1B5L3Y7</accession>
<keyword evidence="8" id="KW-0131">Cell cycle</keyword>
<dbReference type="GO" id="GO:0000070">
    <property type="term" value="P:mitotic sister chromatid segregation"/>
    <property type="evidence" value="ECO:0007669"/>
    <property type="project" value="TreeGrafter"/>
</dbReference>
<evidence type="ECO:0000313" key="12">
    <source>
        <dbReference type="Proteomes" id="UP000054053"/>
    </source>
</evidence>
<proteinExistence type="inferred from homology"/>
<evidence type="ECO:0000256" key="1">
    <source>
        <dbReference type="ARBA" id="ARBA00004629"/>
    </source>
</evidence>
<evidence type="ECO:0000256" key="5">
    <source>
        <dbReference type="ARBA" id="ARBA00022776"/>
    </source>
</evidence>
<dbReference type="Proteomes" id="UP000054053">
    <property type="component" value="Unassembled WGS sequence"/>
</dbReference>
<evidence type="ECO:0000256" key="8">
    <source>
        <dbReference type="ARBA" id="ARBA00023306"/>
    </source>
</evidence>
<keyword evidence="4" id="KW-0132">Cell division</keyword>
<dbReference type="PANTHER" id="PTHR14527">
    <property type="entry name" value="PROTEIN MIS12 HOMOLOG"/>
    <property type="match status" value="1"/>
</dbReference>
<comment type="caution">
    <text evidence="11">The sequence shown here is derived from an EMBL/GenBank/DDBJ whole genome shotgun (WGS) entry which is preliminary data.</text>
</comment>
<evidence type="ECO:0000256" key="3">
    <source>
        <dbReference type="ARBA" id="ARBA00022454"/>
    </source>
</evidence>
<keyword evidence="5" id="KW-0498">Mitosis</keyword>
<gene>
    <name evidence="11" type="ORF">UVI_02022830</name>
</gene>
<dbReference type="GO" id="GO:0000444">
    <property type="term" value="C:MIS12/MIND type complex"/>
    <property type="evidence" value="ECO:0007669"/>
    <property type="project" value="TreeGrafter"/>
</dbReference>
<sequence>MATTPPAVSDYELLTEHFGYSPVVSHASRSPPPRTARKALALRPWPDLSLQALLDDIINTVNVLADRALDSVERLLLSIPPSNLGFKPPKTSGGDDDDDAAAAAASAAAAAARHEIEHGTHQLETLLNAAIDKNFDIFELYTMQNILTVKAADEPFIRLSHYDGLDLSAQPALDKVADLRGRLRASQKLHVALEAERARNDALLGRLKAALLARAGDDEEPGAGGAQHAGPLAFLRDSGSLAQGGADAPITTTAEFALSQLQPLRELSSALRTLLPELAAETDPQADHGSWRRQRSEYVESATRKYLERTGGLDLGPSGEVRDGEWQGGGPSLTRSDVESLEKAASMLQSSTAKGPGPQGPADDGEQGRASTTP</sequence>
<evidence type="ECO:0008006" key="13">
    <source>
        <dbReference type="Google" id="ProtNLM"/>
    </source>
</evidence>
<dbReference type="GO" id="GO:0005634">
    <property type="term" value="C:nucleus"/>
    <property type="evidence" value="ECO:0007669"/>
    <property type="project" value="InterPro"/>
</dbReference>
<dbReference type="GO" id="GO:0051301">
    <property type="term" value="P:cell division"/>
    <property type="evidence" value="ECO:0007669"/>
    <property type="project" value="UniProtKB-KW"/>
</dbReference>
<comment type="subcellular location">
    <subcellularLocation>
        <location evidence="1">Chromosome</location>
        <location evidence="1">Centromere</location>
        <location evidence="1">Kinetochore</location>
    </subcellularLocation>
</comment>
<evidence type="ECO:0000256" key="9">
    <source>
        <dbReference type="ARBA" id="ARBA00023328"/>
    </source>
</evidence>
<dbReference type="Pfam" id="PF05859">
    <property type="entry name" value="Mis12"/>
    <property type="match status" value="1"/>
</dbReference>
<keyword evidence="6" id="KW-0995">Kinetochore</keyword>
<evidence type="ECO:0000256" key="4">
    <source>
        <dbReference type="ARBA" id="ARBA00022618"/>
    </source>
</evidence>
<dbReference type="AlphaFoldDB" id="A0A1B5L3Y7"/>
<keyword evidence="3" id="KW-0158">Chromosome</keyword>
<protein>
    <recommendedName>
        <fullName evidence="13">Centromere protein Mis12</fullName>
    </recommendedName>
</protein>
<dbReference type="InterPro" id="IPR008685">
    <property type="entry name" value="Centromere_Mis12"/>
</dbReference>
<evidence type="ECO:0000256" key="10">
    <source>
        <dbReference type="SAM" id="MobiDB-lite"/>
    </source>
</evidence>
<evidence type="ECO:0000256" key="7">
    <source>
        <dbReference type="ARBA" id="ARBA00023054"/>
    </source>
</evidence>
<evidence type="ECO:0000313" key="11">
    <source>
        <dbReference type="EMBL" id="GAO18216.1"/>
    </source>
</evidence>
<comment type="similarity">
    <text evidence="2">Belongs to the mis12 family.</text>
</comment>
<keyword evidence="7" id="KW-0175">Coiled coil</keyword>
<dbReference type="EMBL" id="BBTG02000009">
    <property type="protein sequence ID" value="GAO18216.1"/>
    <property type="molecule type" value="Genomic_DNA"/>
</dbReference>
<reference evidence="12" key="1">
    <citation type="journal article" date="2016" name="Genome Announc.">
        <title>Genome sequence of Ustilaginoidea virens IPU010, a rice pathogenic fungus causing false smut.</title>
        <authorList>
            <person name="Kumagai T."/>
            <person name="Ishii T."/>
            <person name="Terai G."/>
            <person name="Umemura M."/>
            <person name="Machida M."/>
            <person name="Asai K."/>
        </authorList>
    </citation>
    <scope>NUCLEOTIDE SEQUENCE [LARGE SCALE GENOMIC DNA]</scope>
    <source>
        <strain evidence="12">IPU010</strain>
    </source>
</reference>
<feature type="region of interest" description="Disordered" evidence="10">
    <location>
        <begin position="309"/>
        <end position="374"/>
    </location>
</feature>
<evidence type="ECO:0000256" key="6">
    <source>
        <dbReference type="ARBA" id="ARBA00022838"/>
    </source>
</evidence>
<keyword evidence="9" id="KW-0137">Centromere</keyword>
<organism evidence="11 12">
    <name type="scientific">Ustilaginoidea virens</name>
    <name type="common">Rice false smut fungus</name>
    <name type="synonym">Villosiclava virens</name>
    <dbReference type="NCBI Taxonomy" id="1159556"/>
    <lineage>
        <taxon>Eukaryota</taxon>
        <taxon>Fungi</taxon>
        <taxon>Dikarya</taxon>
        <taxon>Ascomycota</taxon>
        <taxon>Pezizomycotina</taxon>
        <taxon>Sordariomycetes</taxon>
        <taxon>Hypocreomycetidae</taxon>
        <taxon>Hypocreales</taxon>
        <taxon>Clavicipitaceae</taxon>
        <taxon>Ustilaginoidea</taxon>
    </lineage>
</organism>
<name>A0A1B5L3Y7_USTVR</name>
<dbReference type="PANTHER" id="PTHR14527:SF2">
    <property type="entry name" value="PROTEIN MIS12 HOMOLOG"/>
    <property type="match status" value="1"/>
</dbReference>